<feature type="compositionally biased region" description="Pro residues" evidence="1">
    <location>
        <begin position="1432"/>
        <end position="1446"/>
    </location>
</feature>
<dbReference type="GO" id="GO:0005634">
    <property type="term" value="C:nucleus"/>
    <property type="evidence" value="ECO:0007669"/>
    <property type="project" value="TreeGrafter"/>
</dbReference>
<evidence type="ECO:0000313" key="2">
    <source>
        <dbReference type="EMBL" id="ELQ36194.1"/>
    </source>
</evidence>
<protein>
    <submittedName>
        <fullName evidence="2">Uncharacterized protein</fullName>
    </submittedName>
</protein>
<name>A0AA97NU04_PYRO3</name>
<proteinExistence type="predicted"/>
<feature type="compositionally biased region" description="Low complexity" evidence="1">
    <location>
        <begin position="725"/>
        <end position="742"/>
    </location>
</feature>
<feature type="compositionally biased region" description="Polar residues" evidence="1">
    <location>
        <begin position="1240"/>
        <end position="1258"/>
    </location>
</feature>
<organism evidence="2">
    <name type="scientific">Pyricularia oryzae (strain Y34)</name>
    <name type="common">Rice blast fungus</name>
    <name type="synonym">Magnaporthe oryzae</name>
    <dbReference type="NCBI Taxonomy" id="1143189"/>
    <lineage>
        <taxon>Eukaryota</taxon>
        <taxon>Fungi</taxon>
        <taxon>Dikarya</taxon>
        <taxon>Ascomycota</taxon>
        <taxon>Pezizomycotina</taxon>
        <taxon>Sordariomycetes</taxon>
        <taxon>Sordariomycetidae</taxon>
        <taxon>Magnaporthales</taxon>
        <taxon>Pyriculariaceae</taxon>
        <taxon>Pyricularia</taxon>
    </lineage>
</organism>
<feature type="compositionally biased region" description="Low complexity" evidence="1">
    <location>
        <begin position="1163"/>
        <end position="1180"/>
    </location>
</feature>
<reference evidence="2" key="1">
    <citation type="journal article" date="2012" name="PLoS Genet.">
        <title>Comparative analysis of the genomes of two field isolates of the rice blast fungus Magnaporthe oryzae.</title>
        <authorList>
            <person name="Xue M."/>
            <person name="Yang J."/>
            <person name="Li Z."/>
            <person name="Hu S."/>
            <person name="Yao N."/>
            <person name="Dean R.A."/>
            <person name="Zhao W."/>
            <person name="Shen M."/>
            <person name="Zhang H."/>
            <person name="Li C."/>
            <person name="Liu L."/>
            <person name="Cao L."/>
            <person name="Xu X."/>
            <person name="Xing Y."/>
            <person name="Hsiang T."/>
            <person name="Zhang Z."/>
            <person name="Xu J.R."/>
            <person name="Peng Y.L."/>
        </authorList>
    </citation>
    <scope>NUCLEOTIDE SEQUENCE</scope>
    <source>
        <strain evidence="2">Y34</strain>
    </source>
</reference>
<feature type="region of interest" description="Disordered" evidence="1">
    <location>
        <begin position="1052"/>
        <end position="1461"/>
    </location>
</feature>
<feature type="region of interest" description="Disordered" evidence="1">
    <location>
        <begin position="1"/>
        <end position="47"/>
    </location>
</feature>
<sequence>MSATVTSSIPKPKKRKARPDDDAPAKAANLTVPVGKKRKQNAKKGKRAAVQDDDSLLDLDAGLNLAIANMDSQLLSDYLAQQTTRFGTDLSSVELADLHVPAGAIKDTSSFGEDKPRNLENLPLFLETVAEGGAGEMGKAVKEKGAPHTIIVAGAGLRAADLCRAVRKYQKKGNTVAKLLEEAVSFLKNNSTGVAVGTPVRLMDLLDNGALSTKSLRRIVVDASHIDQKKRGIQLLRCLFDACTPDSYTTAVQNAVFACQHSVPDENEVVQRDEDLLPRGVDPSFPDGHPIHEAPDGTLVLPPPDVNLGRGLDDQLTTDPRATAKFAGARFGGKDGALYGPGSGGLGTPGTGNGAPPLQGPWATTFPDPNGANVAAPGTLPVEGNVPQPSPAAPSTGFPGEGYNGDDPPGEKPNGPNKPNGTGASPNVVPPPVQSAIPIPSLPASPGAIIDSENCETQANLPVLGRPSDAPIASPAPVNPPPVVSTTVIPPTTVLSTVVVVSTMATTMTETIAVPSPVMMTVTVATPSPVPTTITVATPTPDWTTVTVPSPFPVTRTSTVVVVSPSPVPVPSPVTVDRPVYVTQFVPQPAPELVTVFAAPQPAIVSQPSVITVLAPQPAVQTMALQTITVMAAIPSAGAGQAYNGGFNPFINIPGPGFSWTPGGQAGSFPLGNSVGGIPAAGQLPGPVPVSNGGQGGALVPGNLGNSQGPGPANSVVGNSFPGAVGSSSNGSPPSSLGVGNSEPSTPAAGNSPNNVPGVIGSPAGGAAGNAHPGAPGSSASNGPLVGVGGGGSANGQVVGTPILGGASNGLGGVLGTPSSTGGSVVGNTPGNTGPLVGIGVGESAHGQLLDATILGGANNNGGSGNSGNGILDVSVGPLADVSVGSGGLGGLLGTGSPSSLGTGNQASLLNIDVLPGTGSGLVGGSRTIGRSITSQDIPAVLFSAYGDLSLSSRSTSTKPGFVSPPDQNFPGVPHTPNDATEKISSTVFKTTTSVSTRTIPREHPPKEDFSSTTTPQVPWVTVMTTPPNSAPGTSFSPSVPKAPSELIVPQTPNVPGSPNIPPNTPRIPVGPSSPGTPNAPNTPVAPGTWNTPNRPSPPGVPGIPNTPVVPGTWNTPGVSSSPRPPGLPGTPGQPNAPFTPNESELWSGFSQQAPGQTVRVWTSSGSSISPPGTSSEPFTPNRPGPSGPGTTGMGSTTLTPPSPGAPPPSNVQSSPPPGGELSTQSTPGLIISQPLPWPQTWTRPPGSSINSRSTFSRQEPPPEGPPEETPPSSPPPQIPPPEISPPEQETVFTLLTTPTQGTVSVETPPASPPFPDNPPDQPPAEVSPPPDSPPAGEPPSPPITQLTTPSTGPVILTPSVGTETSPQATPPTTGPTPTGDAISAQLPRISTITPATPSQPPGVPTGSLPTPTPEETGAPSPPEVVVGPPDVSQPPVPPSDAPPSSPSDGLTPPGGGQPLLISTIARTTTFTPPGQTSPVLSITEITVTFSGSNATPSPSVNLPPGIPQPTQVNGSLSEQRGGTTLTSIFRPNSTITQTGTGTTPLEQPPQFTGNAAKKRSFGVAIITVLASLVYLGI</sequence>
<feature type="compositionally biased region" description="Polar residues" evidence="1">
    <location>
        <begin position="1133"/>
        <end position="1162"/>
    </location>
</feature>
<dbReference type="PANTHER" id="PTHR24030">
    <property type="entry name" value="PROTEIN CMSS1"/>
    <property type="match status" value="1"/>
</dbReference>
<evidence type="ECO:0000256" key="1">
    <source>
        <dbReference type="SAM" id="MobiDB-lite"/>
    </source>
</evidence>
<gene>
    <name evidence="2" type="ORF">OOU_Y34scaffold00666g55</name>
</gene>
<feature type="compositionally biased region" description="Basic and acidic residues" evidence="1">
    <location>
        <begin position="1000"/>
        <end position="1010"/>
    </location>
</feature>
<accession>A0AA97NU04</accession>
<feature type="region of interest" description="Disordered" evidence="1">
    <location>
        <begin position="340"/>
        <end position="437"/>
    </location>
</feature>
<feature type="region of interest" description="Disordered" evidence="1">
    <location>
        <begin position="680"/>
        <end position="788"/>
    </location>
</feature>
<feature type="compositionally biased region" description="Pro residues" evidence="1">
    <location>
        <begin position="1310"/>
        <end position="1343"/>
    </location>
</feature>
<dbReference type="PANTHER" id="PTHR24030:SF0">
    <property type="entry name" value="PROTEIN CMSS1"/>
    <property type="match status" value="1"/>
</dbReference>
<dbReference type="Pfam" id="PF14617">
    <property type="entry name" value="CMS1"/>
    <property type="match status" value="1"/>
</dbReference>
<feature type="compositionally biased region" description="Pro residues" evidence="1">
    <location>
        <begin position="1260"/>
        <end position="1285"/>
    </location>
</feature>
<feature type="compositionally biased region" description="Gly residues" evidence="1">
    <location>
        <begin position="340"/>
        <end position="353"/>
    </location>
</feature>
<feature type="compositionally biased region" description="Basic residues" evidence="1">
    <location>
        <begin position="35"/>
        <end position="47"/>
    </location>
</feature>
<dbReference type="Proteomes" id="UP000011086">
    <property type="component" value="Unassembled WGS sequence"/>
</dbReference>
<feature type="compositionally biased region" description="Polar residues" evidence="1">
    <location>
        <begin position="1113"/>
        <end position="1122"/>
    </location>
</feature>
<feature type="compositionally biased region" description="Low complexity" evidence="1">
    <location>
        <begin position="769"/>
        <end position="785"/>
    </location>
</feature>
<feature type="compositionally biased region" description="Low complexity" evidence="1">
    <location>
        <begin position="412"/>
        <end position="421"/>
    </location>
</feature>
<dbReference type="EMBL" id="JH793700">
    <property type="protein sequence ID" value="ELQ36194.1"/>
    <property type="molecule type" value="Genomic_DNA"/>
</dbReference>
<feature type="region of interest" description="Disordered" evidence="1">
    <location>
        <begin position="957"/>
        <end position="1015"/>
    </location>
</feature>
<dbReference type="GO" id="GO:0030686">
    <property type="term" value="C:90S preribosome"/>
    <property type="evidence" value="ECO:0007669"/>
    <property type="project" value="TreeGrafter"/>
</dbReference>
<feature type="compositionally biased region" description="Pro residues" evidence="1">
    <location>
        <begin position="1201"/>
        <end position="1219"/>
    </location>
</feature>
<dbReference type="InterPro" id="IPR032704">
    <property type="entry name" value="Cms1"/>
</dbReference>
<feature type="compositionally biased region" description="Polar residues" evidence="1">
    <location>
        <begin position="1292"/>
        <end position="1306"/>
    </location>
</feature>
<feature type="compositionally biased region" description="Polar residues" evidence="1">
    <location>
        <begin position="743"/>
        <end position="755"/>
    </location>
</feature>
<feature type="compositionally biased region" description="Low complexity" evidence="1">
    <location>
        <begin position="985"/>
        <end position="999"/>
    </location>
</feature>